<dbReference type="FunFam" id="3.40.50.2300:FF:000063">
    <property type="entry name" value="Gamma-aminobutyric acid type B receptor subunit"/>
    <property type="match status" value="1"/>
</dbReference>
<dbReference type="Proteomes" id="UP000827092">
    <property type="component" value="Unassembled WGS sequence"/>
</dbReference>
<evidence type="ECO:0000256" key="8">
    <source>
        <dbReference type="ARBA" id="ARBA00023170"/>
    </source>
</evidence>
<keyword evidence="9" id="KW-0325">Glycoprotein</keyword>
<evidence type="ECO:0000256" key="4">
    <source>
        <dbReference type="ARBA" id="ARBA00022729"/>
    </source>
</evidence>
<evidence type="ECO:0000256" key="7">
    <source>
        <dbReference type="ARBA" id="ARBA00023136"/>
    </source>
</evidence>
<keyword evidence="6" id="KW-0297">G-protein coupled receptor</keyword>
<dbReference type="PRINTS" id="PR01177">
    <property type="entry name" value="GABAB1RECPTR"/>
</dbReference>
<sequence>MPPLFQLKNKYLFLNKNKIFRYLKRQENAESITTENPPKYYGNLTPYKNIPEPSKNEMSSLDGESDVVSDFYNWSKERVKYPSRNSDRNERDVENISTFKLKYLFSNLKSILKIKCFRDINCPQFLSGMYTNNVNDNHTRKRLQNAPQASDVYLKFFKDSSSFLSENVNEKYTQRKLLSTPLAIHYFKDGAYKQKNKNYTTELHQKSQEYDIINAHQNLPEYDKTVEHQMSPEHDFKHLSLFDYIPKPQRVFKRDVSSQGVPENEHPLPDVLDSTIYDINVNDNDTAFDNFTSMTVFNENYFFENVSDNEFLQENETEFVYISAKEYPGIGVYEQRKKGVIYIHGLFELSKGECRDYPDTGRYEFEAAKFAIRQINERKVIDGYQLEMYYNDTLCDAGVAVDAFFHSLYRKPIMTALLGPGSSEVTERLARVVSRWNIVQMSYGATSPVLSDRKNFPMFFRTVSPDSSHNSALLAFILHHKWSTVATLHEQGDKHSLPMAKLATDLEQVNVTVSLTKGTSERDYKDHLREIKNQDCRIIICSFSAALFRQIFCENYHLGMYGPDYAWIILGDTSATWWEDMTPTECDDHQLNSAMSSVITVGSYYEIVGNETSVSETTMPEILDEIGYTSNRRSSGYVAQTYDAVWALALALRDVEANWRDNNSSLTLGDFTYDNHDIASRVTSTLSKLHFMGVSGPVSFRNSDRVGFTAFHQRQGNDLKLVAIYSPGYLKLQFQCPVCSDIEWQGGSPPISSRNIVQKIAVLDRRVFYCVTALAVLGVSLALIFLSFNLYYRKFKFIKLSSPNLNNFVIVGCILVYIAVILLAMDHGTLLSDNHFSIVCSARAFLLSGGFSLAFGCMFIKTYRVYHIFIRANTGIVKSKLLHDQQLLGLVSVLLLIDCILIILWVVIDPMERKLINLSMQVNKDERNVVYLNLREHCSSVHMAKWLGSLYIYKGLLLVVGCYMAWETRHVKVPALNDSQYIGMSVYNVVLTSIIVVALANVIPAERYTLTLVLVSTLIFISTTTTLCILFVPKIHTIYLNPENAGVVATPGVKVECKTRRFAINDESRESTYRAEVLNRALKKELKELDEEYNKVADKLGIPPCIVRGAEAAEPNPTGGSTESLPPWVEEYREYDSEERDKVWCTGRPTIASAFSAIHHVALQIPSTSRGCRVETLAKVHFDARQLEDNACSPLRSSFIAMDNREETPLIPSKQVRMFLSDRALNKLKIPSHACINNDKYPTLQCHPLSKLKKQMHSDPRLYPGIYIPRNTTPLLPGRSLNQVHLQNGSQSDFSKTTTSGTSNWETAPLHESTSFSTPLEDFWSSSINGNSNALKSSEETPSSNYISYEDENTNESLDLLSNPHSCCRDEVHSHPKYYEERTLTTSDSSKLEKIPINKNYISGSSSSICGPNISDLSTDTDESPKEFLILKDIHDNTSLSNPKGNESQNLVNKLPLDTITQNSETDRNNMPSSNKKSQNREKSARIIKESEIVVESKPMGGARAKTNRNMAVRKTCSKKVKGKSLRNEGNRYHQASNCYEFKDMNEGCIYNDSLANSQDLNYFNGNVTALPSSSESHHLIEPPVEERINHLRQELFRLETSNLNNNSTEPQERINRLRHHIFRLERELILLQLDQAESIDL</sequence>
<organism evidence="15 16">
    <name type="scientific">Oedothorax gibbosus</name>
    <dbReference type="NCBI Taxonomy" id="931172"/>
    <lineage>
        <taxon>Eukaryota</taxon>
        <taxon>Metazoa</taxon>
        <taxon>Ecdysozoa</taxon>
        <taxon>Arthropoda</taxon>
        <taxon>Chelicerata</taxon>
        <taxon>Arachnida</taxon>
        <taxon>Araneae</taxon>
        <taxon>Araneomorphae</taxon>
        <taxon>Entelegynae</taxon>
        <taxon>Araneoidea</taxon>
        <taxon>Linyphiidae</taxon>
        <taxon>Erigoninae</taxon>
        <taxon>Oedothorax</taxon>
    </lineage>
</organism>
<dbReference type="InterPro" id="IPR002455">
    <property type="entry name" value="GPCR3_GABA-B"/>
</dbReference>
<dbReference type="Pfam" id="PF00003">
    <property type="entry name" value="7tm_3"/>
    <property type="match status" value="1"/>
</dbReference>
<dbReference type="PRINTS" id="PR01176">
    <property type="entry name" value="GABABRECEPTR"/>
</dbReference>
<keyword evidence="10" id="KW-0807">Transducer</keyword>
<evidence type="ECO:0000313" key="15">
    <source>
        <dbReference type="EMBL" id="KAG8182613.1"/>
    </source>
</evidence>
<evidence type="ECO:0000256" key="9">
    <source>
        <dbReference type="ARBA" id="ARBA00023180"/>
    </source>
</evidence>
<keyword evidence="8" id="KW-0675">Receptor</keyword>
<evidence type="ECO:0000256" key="10">
    <source>
        <dbReference type="ARBA" id="ARBA00023224"/>
    </source>
</evidence>
<keyword evidence="2" id="KW-1003">Cell membrane</keyword>
<evidence type="ECO:0000256" key="2">
    <source>
        <dbReference type="ARBA" id="ARBA00022475"/>
    </source>
</evidence>
<keyword evidence="5 13" id="KW-1133">Transmembrane helix</keyword>
<evidence type="ECO:0000256" key="3">
    <source>
        <dbReference type="ARBA" id="ARBA00022692"/>
    </source>
</evidence>
<feature type="transmembrane region" description="Helical" evidence="13">
    <location>
        <begin position="766"/>
        <end position="792"/>
    </location>
</feature>
<dbReference type="SUPFAM" id="SSF53822">
    <property type="entry name" value="Periplasmic binding protein-like I"/>
    <property type="match status" value="1"/>
</dbReference>
<comment type="caution">
    <text evidence="15">The sequence shown here is derived from an EMBL/GenBank/DDBJ whole genome shotgun (WGS) entry which is preliminary data.</text>
</comment>
<dbReference type="InterPro" id="IPR028082">
    <property type="entry name" value="Peripla_BP_I"/>
</dbReference>
<evidence type="ECO:0000313" key="16">
    <source>
        <dbReference type="Proteomes" id="UP000827092"/>
    </source>
</evidence>
<accession>A0AAV6UFV5</accession>
<comment type="subcellular location">
    <subcellularLocation>
        <location evidence="1">Cell membrane</location>
        <topology evidence="1">Multi-pass membrane protein</topology>
    </subcellularLocation>
</comment>
<evidence type="ECO:0000256" key="11">
    <source>
        <dbReference type="ARBA" id="ARBA00073785"/>
    </source>
</evidence>
<dbReference type="InterPro" id="IPR001828">
    <property type="entry name" value="ANF_lig-bd_rcpt"/>
</dbReference>
<dbReference type="FunFam" id="3.40.50.2300:FF:000751">
    <property type="match status" value="1"/>
</dbReference>
<evidence type="ECO:0000256" key="6">
    <source>
        <dbReference type="ARBA" id="ARBA00023040"/>
    </source>
</evidence>
<dbReference type="Gene3D" id="3.40.50.2300">
    <property type="match status" value="2"/>
</dbReference>
<feature type="region of interest" description="Disordered" evidence="12">
    <location>
        <begin position="1287"/>
        <end position="1311"/>
    </location>
</feature>
<keyword evidence="4" id="KW-0732">Signal</keyword>
<evidence type="ECO:0000256" key="5">
    <source>
        <dbReference type="ARBA" id="ARBA00022989"/>
    </source>
</evidence>
<evidence type="ECO:0000256" key="1">
    <source>
        <dbReference type="ARBA" id="ARBA00004651"/>
    </source>
</evidence>
<dbReference type="CDD" id="cd15047">
    <property type="entry name" value="7tmC_GABA-B-like"/>
    <property type="match status" value="1"/>
</dbReference>
<feature type="transmembrane region" description="Helical" evidence="13">
    <location>
        <begin position="986"/>
        <end position="1004"/>
    </location>
</feature>
<dbReference type="EMBL" id="JAFNEN010000458">
    <property type="protein sequence ID" value="KAG8182613.1"/>
    <property type="molecule type" value="Genomic_DNA"/>
</dbReference>
<evidence type="ECO:0000259" key="14">
    <source>
        <dbReference type="PROSITE" id="PS50259"/>
    </source>
</evidence>
<dbReference type="PROSITE" id="PS50259">
    <property type="entry name" value="G_PROTEIN_RECEP_F3_4"/>
    <property type="match status" value="1"/>
</dbReference>
<dbReference type="GO" id="GO:0004965">
    <property type="term" value="F:G protein-coupled GABA receptor activity"/>
    <property type="evidence" value="ECO:0007669"/>
    <property type="project" value="InterPro"/>
</dbReference>
<protein>
    <recommendedName>
        <fullName evidence="11">Gamma-aminobutyric acid type B receptor subunit 2</fullName>
    </recommendedName>
</protein>
<name>A0AAV6UFV5_9ARAC</name>
<dbReference type="PANTHER" id="PTHR10519:SF46">
    <property type="entry name" value="METABOTROPIC GABA-B RECEPTOR SUBTYPE 3, ISOFORM A"/>
    <property type="match status" value="1"/>
</dbReference>
<keyword evidence="3 13" id="KW-0812">Transmembrane</keyword>
<keyword evidence="7 13" id="KW-0472">Membrane</keyword>
<dbReference type="InterPro" id="IPR017978">
    <property type="entry name" value="GPCR_3_C"/>
</dbReference>
<dbReference type="Pfam" id="PF01094">
    <property type="entry name" value="ANF_receptor"/>
    <property type="match status" value="1"/>
</dbReference>
<feature type="region of interest" description="Disordered" evidence="12">
    <location>
        <begin position="1457"/>
        <end position="1486"/>
    </location>
</feature>
<evidence type="ECO:0000256" key="13">
    <source>
        <dbReference type="SAM" id="Phobius"/>
    </source>
</evidence>
<reference evidence="15 16" key="1">
    <citation type="journal article" date="2022" name="Nat. Ecol. Evol.">
        <title>A masculinizing supergene underlies an exaggerated male reproductive morph in a spider.</title>
        <authorList>
            <person name="Hendrickx F."/>
            <person name="De Corte Z."/>
            <person name="Sonet G."/>
            <person name="Van Belleghem S.M."/>
            <person name="Kostlbacher S."/>
            <person name="Vangestel C."/>
        </authorList>
    </citation>
    <scope>NUCLEOTIDE SEQUENCE [LARGE SCALE GENOMIC DNA]</scope>
    <source>
        <strain evidence="15">W744_W776</strain>
    </source>
</reference>
<keyword evidence="16" id="KW-1185">Reference proteome</keyword>
<feature type="compositionally biased region" description="Polar residues" evidence="12">
    <location>
        <begin position="1459"/>
        <end position="1477"/>
    </location>
</feature>
<dbReference type="GO" id="GO:0038039">
    <property type="term" value="C:G protein-coupled receptor heterodimeric complex"/>
    <property type="evidence" value="ECO:0007669"/>
    <property type="project" value="TreeGrafter"/>
</dbReference>
<feature type="transmembrane region" description="Helical" evidence="13">
    <location>
        <begin position="887"/>
        <end position="908"/>
    </location>
</feature>
<dbReference type="GO" id="GO:0007214">
    <property type="term" value="P:gamma-aminobutyric acid signaling pathway"/>
    <property type="evidence" value="ECO:0007669"/>
    <property type="project" value="TreeGrafter"/>
</dbReference>
<feature type="transmembrane region" description="Helical" evidence="13">
    <location>
        <begin position="845"/>
        <end position="866"/>
    </location>
</feature>
<gene>
    <name evidence="15" type="ORF">JTE90_021749</name>
</gene>
<evidence type="ECO:0000256" key="12">
    <source>
        <dbReference type="SAM" id="MobiDB-lite"/>
    </source>
</evidence>
<feature type="transmembrane region" description="Helical" evidence="13">
    <location>
        <begin position="1010"/>
        <end position="1032"/>
    </location>
</feature>
<feature type="transmembrane region" description="Helical" evidence="13">
    <location>
        <begin position="804"/>
        <end position="825"/>
    </location>
</feature>
<dbReference type="PANTHER" id="PTHR10519">
    <property type="entry name" value="GABA-B RECEPTOR"/>
    <property type="match status" value="1"/>
</dbReference>
<dbReference type="CDD" id="cd06366">
    <property type="entry name" value="PBP1_GABAb_receptor"/>
    <property type="match status" value="1"/>
</dbReference>
<proteinExistence type="predicted"/>
<feature type="domain" description="G-protein coupled receptors family 3 profile" evidence="14">
    <location>
        <begin position="839"/>
        <end position="1043"/>
    </location>
</feature>